<gene>
    <name evidence="2" type="ORF">SDRG_07291</name>
</gene>
<evidence type="ECO:0008006" key="4">
    <source>
        <dbReference type="Google" id="ProtNLM"/>
    </source>
</evidence>
<evidence type="ECO:0000313" key="2">
    <source>
        <dbReference type="EMBL" id="EQC35051.1"/>
    </source>
</evidence>
<dbReference type="EMBL" id="JH767152">
    <property type="protein sequence ID" value="EQC35051.1"/>
    <property type="molecule type" value="Genomic_DNA"/>
</dbReference>
<dbReference type="OMA" id="FELMWQH"/>
<sequence>MRMRPHAAVLAILAAICYGAVHGELALTAVVDAEIHALEETTKLLATRRSLLHALATNASVPIASAPDLFLDEAMHRFGQRVTHTELVSLRVNNYMQHQRAKRKLDPAGEFLHLLAVVHATGWLRLVDPTSLLEVWAVQTHVRHATAITSISGSRNAIALVDAHGAVTVFALRVYENGRLVMGDFVRRRPTDAPICLVHAAPSADAILASSGYRQLHPHMPAWVTSAAPHGGYHYEFERLYTTTRFAMPVVTALTQTHYDMHLVVGTSDAQLVVFNKLGQRVRRTAVDGPIRALTPLTGGSVAYAYGNAIGMVNVNGDGAPQTCVGSNDAIVSLIRDAQRPLVLFAGTSRGTVLVLHLQRLLAAAGHSATCHILHELCPMHAKAQETVVPQLMVWRKHIFVVARDQLTGYRVAEDSAVRVFHREWPVPGTAVGAQLTRDAPSDATAAVHFAHPNGTRDVVVLQLLLTHVEMMYDVSWIRTPLMVLCAGGFIVWQRSKKKRAAAGPGIDEAELMRLAEQFGHRFNPTSTTAASMLLSDTVLNALFTRYFDI</sequence>
<feature type="chain" id="PRO_5004570294" description="ER membrane protein complex subunit 1" evidence="1">
    <location>
        <begin position="24"/>
        <end position="550"/>
    </location>
</feature>
<feature type="signal peptide" evidence="1">
    <location>
        <begin position="1"/>
        <end position="23"/>
    </location>
</feature>
<dbReference type="eggNOG" id="ENOG502SGC6">
    <property type="taxonomic scope" value="Eukaryota"/>
</dbReference>
<dbReference type="AlphaFoldDB" id="T0QK22"/>
<dbReference type="InParanoid" id="T0QK22"/>
<dbReference type="GeneID" id="19948018"/>
<organism evidence="2 3">
    <name type="scientific">Saprolegnia diclina (strain VS20)</name>
    <dbReference type="NCBI Taxonomy" id="1156394"/>
    <lineage>
        <taxon>Eukaryota</taxon>
        <taxon>Sar</taxon>
        <taxon>Stramenopiles</taxon>
        <taxon>Oomycota</taxon>
        <taxon>Saprolegniomycetes</taxon>
        <taxon>Saprolegniales</taxon>
        <taxon>Saprolegniaceae</taxon>
        <taxon>Saprolegnia</taxon>
    </lineage>
</organism>
<dbReference type="SUPFAM" id="SSF50978">
    <property type="entry name" value="WD40 repeat-like"/>
    <property type="match status" value="1"/>
</dbReference>
<dbReference type="Proteomes" id="UP000030762">
    <property type="component" value="Unassembled WGS sequence"/>
</dbReference>
<dbReference type="VEuPathDB" id="FungiDB:SDRG_07291"/>
<name>T0QK22_SAPDV</name>
<protein>
    <recommendedName>
        <fullName evidence="4">ER membrane protein complex subunit 1</fullName>
    </recommendedName>
</protein>
<evidence type="ECO:0000256" key="1">
    <source>
        <dbReference type="SAM" id="SignalP"/>
    </source>
</evidence>
<dbReference type="RefSeq" id="XP_008611335.1">
    <property type="nucleotide sequence ID" value="XM_008613113.1"/>
</dbReference>
<dbReference type="InterPro" id="IPR036322">
    <property type="entry name" value="WD40_repeat_dom_sf"/>
</dbReference>
<dbReference type="OrthoDB" id="65778at2759"/>
<keyword evidence="3" id="KW-1185">Reference proteome</keyword>
<reference evidence="2 3" key="1">
    <citation type="submission" date="2012-04" db="EMBL/GenBank/DDBJ databases">
        <title>The Genome Sequence of Saprolegnia declina VS20.</title>
        <authorList>
            <consortium name="The Broad Institute Genome Sequencing Platform"/>
            <person name="Russ C."/>
            <person name="Nusbaum C."/>
            <person name="Tyler B."/>
            <person name="van West P."/>
            <person name="Dieguez-Uribeondo J."/>
            <person name="de Bruijn I."/>
            <person name="Tripathy S."/>
            <person name="Jiang R."/>
            <person name="Young S.K."/>
            <person name="Zeng Q."/>
            <person name="Gargeya S."/>
            <person name="Fitzgerald M."/>
            <person name="Haas B."/>
            <person name="Abouelleil A."/>
            <person name="Alvarado L."/>
            <person name="Arachchi H.M."/>
            <person name="Berlin A."/>
            <person name="Chapman S.B."/>
            <person name="Goldberg J."/>
            <person name="Griggs A."/>
            <person name="Gujja S."/>
            <person name="Hansen M."/>
            <person name="Howarth C."/>
            <person name="Imamovic A."/>
            <person name="Larimer J."/>
            <person name="McCowen C."/>
            <person name="Montmayeur A."/>
            <person name="Murphy C."/>
            <person name="Neiman D."/>
            <person name="Pearson M."/>
            <person name="Priest M."/>
            <person name="Roberts A."/>
            <person name="Saif S."/>
            <person name="Shea T."/>
            <person name="Sisk P."/>
            <person name="Sykes S."/>
            <person name="Wortman J."/>
            <person name="Nusbaum C."/>
            <person name="Birren B."/>
        </authorList>
    </citation>
    <scope>NUCLEOTIDE SEQUENCE [LARGE SCALE GENOMIC DNA]</scope>
    <source>
        <strain evidence="2 3">VS20</strain>
    </source>
</reference>
<accession>T0QK22</accession>
<keyword evidence="1" id="KW-0732">Signal</keyword>
<proteinExistence type="predicted"/>
<evidence type="ECO:0000313" key="3">
    <source>
        <dbReference type="Proteomes" id="UP000030762"/>
    </source>
</evidence>